<comment type="caution">
    <text evidence="1">The sequence shown here is derived from an EMBL/GenBank/DDBJ whole genome shotgun (WGS) entry which is preliminary data.</text>
</comment>
<name>A0ABQ9GIY0_9NEOP</name>
<evidence type="ECO:0000313" key="1">
    <source>
        <dbReference type="EMBL" id="KAJ8871983.1"/>
    </source>
</evidence>
<dbReference type="EMBL" id="JARBHB010000012">
    <property type="protein sequence ID" value="KAJ8871983.1"/>
    <property type="molecule type" value="Genomic_DNA"/>
</dbReference>
<gene>
    <name evidence="1" type="ORF">PR048_028323</name>
</gene>
<evidence type="ECO:0000313" key="2">
    <source>
        <dbReference type="Proteomes" id="UP001159363"/>
    </source>
</evidence>
<accession>A0ABQ9GIY0</accession>
<reference evidence="1 2" key="1">
    <citation type="submission" date="2023-02" db="EMBL/GenBank/DDBJ databases">
        <title>LHISI_Scaffold_Assembly.</title>
        <authorList>
            <person name="Stuart O.P."/>
            <person name="Cleave R."/>
            <person name="Magrath M.J.L."/>
            <person name="Mikheyev A.S."/>
        </authorList>
    </citation>
    <scope>NUCLEOTIDE SEQUENCE [LARGE SCALE GENOMIC DNA]</scope>
    <source>
        <strain evidence="1">Daus_M_001</strain>
        <tissue evidence="1">Leg muscle</tissue>
    </source>
</reference>
<organism evidence="1 2">
    <name type="scientific">Dryococelus australis</name>
    <dbReference type="NCBI Taxonomy" id="614101"/>
    <lineage>
        <taxon>Eukaryota</taxon>
        <taxon>Metazoa</taxon>
        <taxon>Ecdysozoa</taxon>
        <taxon>Arthropoda</taxon>
        <taxon>Hexapoda</taxon>
        <taxon>Insecta</taxon>
        <taxon>Pterygota</taxon>
        <taxon>Neoptera</taxon>
        <taxon>Polyneoptera</taxon>
        <taxon>Phasmatodea</taxon>
        <taxon>Verophasmatodea</taxon>
        <taxon>Anareolatae</taxon>
        <taxon>Phasmatidae</taxon>
        <taxon>Eurycanthinae</taxon>
        <taxon>Dryococelus</taxon>
    </lineage>
</organism>
<sequence length="87" mass="9807">MLHYTDRKIFLLWEEDETAGNGAEISCVSKNLITELEIRDVHLAFLPVPRIQIVDITSRKGSMVNRQTVIDIEGLGKTKKATVLVVE</sequence>
<keyword evidence="2" id="KW-1185">Reference proteome</keyword>
<proteinExistence type="predicted"/>
<protein>
    <submittedName>
        <fullName evidence="1">Uncharacterized protein</fullName>
    </submittedName>
</protein>
<dbReference type="Proteomes" id="UP001159363">
    <property type="component" value="Chromosome 11"/>
</dbReference>